<dbReference type="InterPro" id="IPR006016">
    <property type="entry name" value="UspA"/>
</dbReference>
<dbReference type="EMBL" id="JAQSIO010000003">
    <property type="protein sequence ID" value="MDD0815236.1"/>
    <property type="molecule type" value="Genomic_DNA"/>
</dbReference>
<keyword evidence="4" id="KW-1185">Reference proteome</keyword>
<dbReference type="PANTHER" id="PTHR46268">
    <property type="entry name" value="STRESS RESPONSE PROTEIN NHAX"/>
    <property type="match status" value="1"/>
</dbReference>
<comment type="similarity">
    <text evidence="1">Belongs to the universal stress protein A family.</text>
</comment>
<protein>
    <submittedName>
        <fullName evidence="3">Universal stress protein</fullName>
    </submittedName>
</protein>
<dbReference type="PANTHER" id="PTHR46268:SF15">
    <property type="entry name" value="UNIVERSAL STRESS PROTEIN HP_0031"/>
    <property type="match status" value="1"/>
</dbReference>
<proteinExistence type="inferred from homology"/>
<organism evidence="3 4">
    <name type="scientific">Curvibacter microcysteis</name>
    <dbReference type="NCBI Taxonomy" id="3026419"/>
    <lineage>
        <taxon>Bacteria</taxon>
        <taxon>Pseudomonadati</taxon>
        <taxon>Pseudomonadota</taxon>
        <taxon>Betaproteobacteria</taxon>
        <taxon>Burkholderiales</taxon>
        <taxon>Comamonadaceae</taxon>
        <taxon>Curvibacter</taxon>
    </lineage>
</organism>
<evidence type="ECO:0000256" key="1">
    <source>
        <dbReference type="ARBA" id="ARBA00008791"/>
    </source>
</evidence>
<name>A0ABT5MJB9_9BURK</name>
<gene>
    <name evidence="3" type="ORF">PSQ39_11395</name>
</gene>
<dbReference type="PRINTS" id="PR01438">
    <property type="entry name" value="UNVRSLSTRESS"/>
</dbReference>
<sequence>MHILLPLDGSELSLEAVHFAIRLAHEGLQAHLLLANVQSPASLYELVQAPDPQVIDEIAHAAGQHALEKAQALLHAAGVPHHCEVVTGEPVVALLDLIELKRCTLVIMAGHGKSLLRTVLEGSVSHELLQASPVPVLIVKPPETEAEVADLIP</sequence>
<evidence type="ECO:0000259" key="2">
    <source>
        <dbReference type="Pfam" id="PF00582"/>
    </source>
</evidence>
<evidence type="ECO:0000313" key="4">
    <source>
        <dbReference type="Proteomes" id="UP001528672"/>
    </source>
</evidence>
<dbReference type="Gene3D" id="3.40.50.620">
    <property type="entry name" value="HUPs"/>
    <property type="match status" value="1"/>
</dbReference>
<comment type="caution">
    <text evidence="3">The sequence shown here is derived from an EMBL/GenBank/DDBJ whole genome shotgun (WGS) entry which is preliminary data.</text>
</comment>
<dbReference type="Pfam" id="PF00582">
    <property type="entry name" value="Usp"/>
    <property type="match status" value="1"/>
</dbReference>
<dbReference type="CDD" id="cd00293">
    <property type="entry name" value="USP-like"/>
    <property type="match status" value="1"/>
</dbReference>
<accession>A0ABT5MJB9</accession>
<feature type="domain" description="UspA" evidence="2">
    <location>
        <begin position="2"/>
        <end position="140"/>
    </location>
</feature>
<dbReference type="InterPro" id="IPR006015">
    <property type="entry name" value="Universal_stress_UspA"/>
</dbReference>
<reference evidence="3 4" key="1">
    <citation type="submission" date="2023-02" db="EMBL/GenBank/DDBJ databases">
        <title>Bacterial whole genome sequence for Curvibacter sp. HBC28.</title>
        <authorList>
            <person name="Le V."/>
            <person name="Ko S.-R."/>
            <person name="Ahn C.-Y."/>
            <person name="Oh H.-M."/>
        </authorList>
    </citation>
    <scope>NUCLEOTIDE SEQUENCE [LARGE SCALE GENOMIC DNA]</scope>
    <source>
        <strain evidence="3 4">HBC28</strain>
    </source>
</reference>
<dbReference type="RefSeq" id="WP_273926888.1">
    <property type="nucleotide sequence ID" value="NZ_JAQSIO010000003.1"/>
</dbReference>
<evidence type="ECO:0000313" key="3">
    <source>
        <dbReference type="EMBL" id="MDD0815236.1"/>
    </source>
</evidence>
<dbReference type="SUPFAM" id="SSF52402">
    <property type="entry name" value="Adenine nucleotide alpha hydrolases-like"/>
    <property type="match status" value="1"/>
</dbReference>
<dbReference type="Proteomes" id="UP001528672">
    <property type="component" value="Unassembled WGS sequence"/>
</dbReference>
<dbReference type="InterPro" id="IPR014729">
    <property type="entry name" value="Rossmann-like_a/b/a_fold"/>
</dbReference>